<comment type="caution">
    <text evidence="2">The sequence shown here is derived from an EMBL/GenBank/DDBJ whole genome shotgun (WGS) entry which is preliminary data.</text>
</comment>
<keyword evidence="3" id="KW-1185">Reference proteome</keyword>
<evidence type="ECO:0000256" key="1">
    <source>
        <dbReference type="SAM" id="MobiDB-lite"/>
    </source>
</evidence>
<reference evidence="2 3" key="1">
    <citation type="submission" date="2015-10" db="EMBL/GenBank/DDBJ databases">
        <authorList>
            <person name="Gilbert D.G."/>
        </authorList>
    </citation>
    <scope>NUCLEOTIDE SEQUENCE [LARGE SCALE GENOMIC DNA]</scope>
    <source>
        <strain evidence="2">FVVF132</strain>
    </source>
</reference>
<feature type="region of interest" description="Disordered" evidence="1">
    <location>
        <begin position="43"/>
        <end position="64"/>
    </location>
</feature>
<dbReference type="EMBL" id="LMAW01000270">
    <property type="protein sequence ID" value="KQL59726.1"/>
    <property type="molecule type" value="Genomic_DNA"/>
</dbReference>
<dbReference type="AlphaFoldDB" id="A0A0Q3U185"/>
<proteinExistence type="predicted"/>
<organism evidence="2 3">
    <name type="scientific">Amazona aestiva</name>
    <name type="common">Blue-fronted Amazon parrot</name>
    <dbReference type="NCBI Taxonomy" id="12930"/>
    <lineage>
        <taxon>Eukaryota</taxon>
        <taxon>Metazoa</taxon>
        <taxon>Chordata</taxon>
        <taxon>Craniata</taxon>
        <taxon>Vertebrata</taxon>
        <taxon>Euteleostomi</taxon>
        <taxon>Archelosauria</taxon>
        <taxon>Archosauria</taxon>
        <taxon>Dinosauria</taxon>
        <taxon>Saurischia</taxon>
        <taxon>Theropoda</taxon>
        <taxon>Coelurosauria</taxon>
        <taxon>Aves</taxon>
        <taxon>Neognathae</taxon>
        <taxon>Neoaves</taxon>
        <taxon>Telluraves</taxon>
        <taxon>Australaves</taxon>
        <taxon>Psittaciformes</taxon>
        <taxon>Psittacidae</taxon>
        <taxon>Amazona</taxon>
    </lineage>
</organism>
<gene>
    <name evidence="2" type="ORF">AAES_18852</name>
</gene>
<evidence type="ECO:0000313" key="3">
    <source>
        <dbReference type="Proteomes" id="UP000051836"/>
    </source>
</evidence>
<sequence length="176" mass="19256">MFLEEMTETGHYNVSEKPAYSSGLPEHAWEEKVQEATSLVDVQGQEVTSSSSSDSCDDDSGSDAILGRATNTGMNWSSGLAAVIITVVRVAADYGLRHGPKEFYSIAVGGIPSSQLERDRQSLPRDHKMGRQHVLQVALDSNSEGASCFIQDQICYIQNLSVDSRYTVKEKYDTSV</sequence>
<accession>A0A0Q3U185</accession>
<protein>
    <submittedName>
        <fullName evidence="2">Uncharacterized protein</fullName>
    </submittedName>
</protein>
<evidence type="ECO:0000313" key="2">
    <source>
        <dbReference type="EMBL" id="KQL59726.1"/>
    </source>
</evidence>
<name>A0A0Q3U185_AMAAE</name>
<feature type="region of interest" description="Disordered" evidence="1">
    <location>
        <begin position="1"/>
        <end position="23"/>
    </location>
</feature>
<dbReference type="Proteomes" id="UP000051836">
    <property type="component" value="Unassembled WGS sequence"/>
</dbReference>